<evidence type="ECO:0000313" key="1">
    <source>
        <dbReference type="EMBL" id="KAK0165587.1"/>
    </source>
</evidence>
<comment type="caution">
    <text evidence="1">The sequence shown here is derived from an EMBL/GenBank/DDBJ whole genome shotgun (WGS) entry which is preliminary data.</text>
</comment>
<sequence length="139" mass="16176">MSFTDAVAYLFARRNNASESTSFSSDEEWNAILLNYNHEKRILRLRILWYDHMSRCERLVAKVMTSSMTFRHDRGDHGCEVGRLAGRFGRCGRLVERALSHNSQKQPNDPDDLPVSLDTILWLRSRRRTQEHTPGIRTA</sequence>
<protein>
    <submittedName>
        <fullName evidence="1">Uncharacterized protein</fullName>
    </submittedName>
</protein>
<organism evidence="1 2">
    <name type="scientific">Microctonus aethiopoides</name>
    <dbReference type="NCBI Taxonomy" id="144406"/>
    <lineage>
        <taxon>Eukaryota</taxon>
        <taxon>Metazoa</taxon>
        <taxon>Ecdysozoa</taxon>
        <taxon>Arthropoda</taxon>
        <taxon>Hexapoda</taxon>
        <taxon>Insecta</taxon>
        <taxon>Pterygota</taxon>
        <taxon>Neoptera</taxon>
        <taxon>Endopterygota</taxon>
        <taxon>Hymenoptera</taxon>
        <taxon>Apocrita</taxon>
        <taxon>Ichneumonoidea</taxon>
        <taxon>Braconidae</taxon>
        <taxon>Euphorinae</taxon>
        <taxon>Microctonus</taxon>
    </lineage>
</organism>
<accession>A0AA39F9S9</accession>
<dbReference type="AlphaFoldDB" id="A0AA39F9S9"/>
<evidence type="ECO:0000313" key="2">
    <source>
        <dbReference type="Proteomes" id="UP001168990"/>
    </source>
</evidence>
<reference evidence="1" key="1">
    <citation type="journal article" date="2023" name="bioRxiv">
        <title>Scaffold-level genome assemblies of two parasitoid biocontrol wasps reveal the parthenogenesis mechanism and an associated novel virus.</title>
        <authorList>
            <person name="Inwood S."/>
            <person name="Skelly J."/>
            <person name="Guhlin J."/>
            <person name="Harrop T."/>
            <person name="Goldson S."/>
            <person name="Dearden P."/>
        </authorList>
    </citation>
    <scope>NUCLEOTIDE SEQUENCE</scope>
    <source>
        <strain evidence="1">Irish</strain>
        <tissue evidence="1">Whole body</tissue>
    </source>
</reference>
<dbReference type="EMBL" id="JAQQBS010001422">
    <property type="protein sequence ID" value="KAK0165587.1"/>
    <property type="molecule type" value="Genomic_DNA"/>
</dbReference>
<proteinExistence type="predicted"/>
<keyword evidence="2" id="KW-1185">Reference proteome</keyword>
<dbReference type="Proteomes" id="UP001168990">
    <property type="component" value="Unassembled WGS sequence"/>
</dbReference>
<gene>
    <name evidence="1" type="ORF">PV328_004091</name>
</gene>
<name>A0AA39F9S9_9HYME</name>
<reference evidence="1" key="2">
    <citation type="submission" date="2023-03" db="EMBL/GenBank/DDBJ databases">
        <authorList>
            <person name="Inwood S.N."/>
            <person name="Skelly J.G."/>
            <person name="Guhlin J."/>
            <person name="Harrop T.W.R."/>
            <person name="Goldson S.G."/>
            <person name="Dearden P.K."/>
        </authorList>
    </citation>
    <scope>NUCLEOTIDE SEQUENCE</scope>
    <source>
        <strain evidence="1">Irish</strain>
        <tissue evidence="1">Whole body</tissue>
    </source>
</reference>